<proteinExistence type="predicted"/>
<accession>A0A9I9EER3</accession>
<reference evidence="1" key="1">
    <citation type="submission" date="2023-03" db="UniProtKB">
        <authorList>
            <consortium name="EnsemblPlants"/>
        </authorList>
    </citation>
    <scope>IDENTIFICATION</scope>
</reference>
<evidence type="ECO:0000313" key="1">
    <source>
        <dbReference type="EnsemblPlants" id="MELO3C032513.2.1"/>
    </source>
</evidence>
<name>A0A9I9EER3_CUCME</name>
<dbReference type="AlphaFoldDB" id="A0A9I9EER3"/>
<sequence length="85" mass="9740">MHDSTFQDSFRISHGMSGIGSNNHIYETGIKVSKKRKKPLSLCFQGMRRIQALKQGEDLDGIRRFKGKRDGPLLEEELPCHPIWS</sequence>
<dbReference type="EnsemblPlants" id="MELO3C032513.2.1">
    <property type="protein sequence ID" value="MELO3C032513.2.1"/>
    <property type="gene ID" value="MELO3C032513.2"/>
</dbReference>
<dbReference type="Gramene" id="MELO3C032513.2.1">
    <property type="protein sequence ID" value="MELO3C032513.2.1"/>
    <property type="gene ID" value="MELO3C032513.2"/>
</dbReference>
<organism evidence="1">
    <name type="scientific">Cucumis melo</name>
    <name type="common">Muskmelon</name>
    <dbReference type="NCBI Taxonomy" id="3656"/>
    <lineage>
        <taxon>Eukaryota</taxon>
        <taxon>Viridiplantae</taxon>
        <taxon>Streptophyta</taxon>
        <taxon>Embryophyta</taxon>
        <taxon>Tracheophyta</taxon>
        <taxon>Spermatophyta</taxon>
        <taxon>Magnoliopsida</taxon>
        <taxon>eudicotyledons</taxon>
        <taxon>Gunneridae</taxon>
        <taxon>Pentapetalae</taxon>
        <taxon>rosids</taxon>
        <taxon>fabids</taxon>
        <taxon>Cucurbitales</taxon>
        <taxon>Cucurbitaceae</taxon>
        <taxon>Benincaseae</taxon>
        <taxon>Cucumis</taxon>
    </lineage>
</organism>
<protein>
    <submittedName>
        <fullName evidence="1">Uncharacterized protein</fullName>
    </submittedName>
</protein>